<name>A0A9P5RZM4_9FUNG</name>
<dbReference type="PANTHER" id="PTHR16057">
    <property type="entry name" value="WINS1, 2 PROTEIN"/>
    <property type="match status" value="1"/>
</dbReference>
<evidence type="ECO:0000256" key="1">
    <source>
        <dbReference type="SAM" id="MobiDB-lite"/>
    </source>
</evidence>
<keyword evidence="4" id="KW-1185">Reference proteome</keyword>
<dbReference type="AlphaFoldDB" id="A0A9P5RZM4"/>
<evidence type="ECO:0000313" key="4">
    <source>
        <dbReference type="Proteomes" id="UP000748756"/>
    </source>
</evidence>
<comment type="caution">
    <text evidence="3">The sequence shown here is derived from an EMBL/GenBank/DDBJ whole genome shotgun (WGS) entry which is preliminary data.</text>
</comment>
<dbReference type="Proteomes" id="UP000748756">
    <property type="component" value="Unassembled WGS sequence"/>
</dbReference>
<protein>
    <recommendedName>
        <fullName evidence="2">Protein Lines C-terminal domain-containing protein</fullName>
    </recommendedName>
</protein>
<dbReference type="InterPro" id="IPR029415">
    <property type="entry name" value="Lines_C"/>
</dbReference>
<dbReference type="Pfam" id="PF14695">
    <property type="entry name" value="LINES_C"/>
    <property type="match status" value="1"/>
</dbReference>
<dbReference type="OrthoDB" id="8251209at2759"/>
<feature type="region of interest" description="Disordered" evidence="1">
    <location>
        <begin position="139"/>
        <end position="160"/>
    </location>
</feature>
<sequence length="644" mass="73289">MNAINSSEDVIAQLAVLSDEQLLKDTQLHLVLLQQPDTLICLLELEDLYVQFSAYRLAKAILLNRNIYTFDKISTALLQSQNLYSNRRQQVIQTLVKKLIHLDNRDCSGTGRAILELFHGLLKDHRHLVRNADHHGTIDYDDHHNGDDSQPTSSLSSSAEERKAKAISRHVAVTIVQELASSGFWEARILDRILSVRGMQYAALVLFVDLEKARMFVAVDTVPGVSDEFRDSVMVCHYNLIRYMDKWMVNGNIGSLPLKKHLELICISMKPSPPPLPHQHSSGQQLHQPEKSVDRETYLKRRPLEILMAQSPIVQDVLYAFQELDPDLDDFSSSRTTFILPDNCSVHDYTSAGTSSTTATNVLQIKAFLSNPEAIRQLGRICLTAALSILDTLTSAFTSTDNDNAIVDYYGQITEPTSKYLIPFLEAWIGDRTLPLLLTVYGEDDAGVSWLLKTISLIYRRILDLSRTSPPPQVSQQQHELDKIRSVLENHIHPLEALFSFLETIGFDYQTLLDLLLTLDDPHESGGMLAAVMAILRSFTEDSSDQERVLRRWREEILDDQQLHLCQLEQRTSNSESEPDVDDDKSHQLRTRFRLLDNVHHCLDQLSHQIQRLHKNSLFPYNPKPLLHVLQHTQDILFTVLTDS</sequence>
<evidence type="ECO:0000313" key="3">
    <source>
        <dbReference type="EMBL" id="KAF9151543.1"/>
    </source>
</evidence>
<evidence type="ECO:0000259" key="2">
    <source>
        <dbReference type="Pfam" id="PF14695"/>
    </source>
</evidence>
<organism evidence="3 4">
    <name type="scientific">Linnemannia schmuckeri</name>
    <dbReference type="NCBI Taxonomy" id="64567"/>
    <lineage>
        <taxon>Eukaryota</taxon>
        <taxon>Fungi</taxon>
        <taxon>Fungi incertae sedis</taxon>
        <taxon>Mucoromycota</taxon>
        <taxon>Mortierellomycotina</taxon>
        <taxon>Mortierellomycetes</taxon>
        <taxon>Mortierellales</taxon>
        <taxon>Mortierellaceae</taxon>
        <taxon>Linnemannia</taxon>
    </lineage>
</organism>
<dbReference type="PANTHER" id="PTHR16057:SF1">
    <property type="entry name" value="PROTEIN LINES HOMOLOG 1"/>
    <property type="match status" value="1"/>
</dbReference>
<gene>
    <name evidence="3" type="ORF">BG015_006539</name>
</gene>
<feature type="domain" description="Protein Lines C-terminal" evidence="2">
    <location>
        <begin position="601"/>
        <end position="633"/>
    </location>
</feature>
<dbReference type="InterPro" id="IPR024875">
    <property type="entry name" value="Protein_Lines"/>
</dbReference>
<reference evidence="3" key="1">
    <citation type="journal article" date="2020" name="Fungal Divers.">
        <title>Resolving the Mortierellaceae phylogeny through synthesis of multi-gene phylogenetics and phylogenomics.</title>
        <authorList>
            <person name="Vandepol N."/>
            <person name="Liber J."/>
            <person name="Desiro A."/>
            <person name="Na H."/>
            <person name="Kennedy M."/>
            <person name="Barry K."/>
            <person name="Grigoriev I.V."/>
            <person name="Miller A.N."/>
            <person name="O'Donnell K."/>
            <person name="Stajich J.E."/>
            <person name="Bonito G."/>
        </authorList>
    </citation>
    <scope>NUCLEOTIDE SEQUENCE</scope>
    <source>
        <strain evidence="3">NRRL 6426</strain>
    </source>
</reference>
<dbReference type="EMBL" id="JAAAUQ010000314">
    <property type="protein sequence ID" value="KAF9151543.1"/>
    <property type="molecule type" value="Genomic_DNA"/>
</dbReference>
<accession>A0A9P5RZM4</accession>
<proteinExistence type="predicted"/>